<dbReference type="PANTHER" id="PTHR42852">
    <property type="entry name" value="THIOL:DISULFIDE INTERCHANGE PROTEIN DSBE"/>
    <property type="match status" value="1"/>
</dbReference>
<feature type="domain" description="Thioredoxin" evidence="1">
    <location>
        <begin position="43"/>
        <end position="181"/>
    </location>
</feature>
<dbReference type="InterPro" id="IPR036249">
    <property type="entry name" value="Thioredoxin-like_sf"/>
</dbReference>
<proteinExistence type="predicted"/>
<gene>
    <name evidence="2" type="ORF">H3N35_21540</name>
</gene>
<evidence type="ECO:0000313" key="3">
    <source>
        <dbReference type="Proteomes" id="UP001215231"/>
    </source>
</evidence>
<dbReference type="CDD" id="cd02966">
    <property type="entry name" value="TlpA_like_family"/>
    <property type="match status" value="1"/>
</dbReference>
<evidence type="ECO:0000259" key="1">
    <source>
        <dbReference type="PROSITE" id="PS51352"/>
    </source>
</evidence>
<dbReference type="RefSeq" id="WP_274050869.1">
    <property type="nucleotide sequence ID" value="NZ_CP059693.1"/>
</dbReference>
<dbReference type="InterPro" id="IPR050553">
    <property type="entry name" value="Thioredoxin_ResA/DsbE_sf"/>
</dbReference>
<name>A0ABY7VAZ6_9GAMM</name>
<dbReference type="InterPro" id="IPR000866">
    <property type="entry name" value="AhpC/TSA"/>
</dbReference>
<dbReference type="SUPFAM" id="SSF52833">
    <property type="entry name" value="Thioredoxin-like"/>
    <property type="match status" value="1"/>
</dbReference>
<keyword evidence="3" id="KW-1185">Reference proteome</keyword>
<dbReference type="PANTHER" id="PTHR42852:SF17">
    <property type="entry name" value="THIOREDOXIN-LIKE PROTEIN HI_1115"/>
    <property type="match status" value="1"/>
</dbReference>
<organism evidence="2 3">
    <name type="scientific">Thalassomonas haliotis</name>
    <dbReference type="NCBI Taxonomy" id="485448"/>
    <lineage>
        <taxon>Bacteria</taxon>
        <taxon>Pseudomonadati</taxon>
        <taxon>Pseudomonadota</taxon>
        <taxon>Gammaproteobacteria</taxon>
        <taxon>Alteromonadales</taxon>
        <taxon>Colwelliaceae</taxon>
        <taxon>Thalassomonas</taxon>
    </lineage>
</organism>
<dbReference type="EMBL" id="CP059693">
    <property type="protein sequence ID" value="WDE10803.1"/>
    <property type="molecule type" value="Genomic_DNA"/>
</dbReference>
<dbReference type="Gene3D" id="3.40.30.10">
    <property type="entry name" value="Glutaredoxin"/>
    <property type="match status" value="1"/>
</dbReference>
<dbReference type="InterPro" id="IPR013766">
    <property type="entry name" value="Thioredoxin_domain"/>
</dbReference>
<dbReference type="Proteomes" id="UP001215231">
    <property type="component" value="Chromosome"/>
</dbReference>
<accession>A0ABY7VAZ6</accession>
<dbReference type="Pfam" id="PF00578">
    <property type="entry name" value="AhpC-TSA"/>
    <property type="match status" value="1"/>
</dbReference>
<dbReference type="PROSITE" id="PS51352">
    <property type="entry name" value="THIOREDOXIN_2"/>
    <property type="match status" value="1"/>
</dbReference>
<reference evidence="2 3" key="1">
    <citation type="journal article" date="2022" name="Mar. Drugs">
        <title>Bioassay-Guided Fractionation Leads to the Detection of Cholic Acid Generated by the Rare Thalassomonas sp.</title>
        <authorList>
            <person name="Pheiffer F."/>
            <person name="Schneider Y.K."/>
            <person name="Hansen E.H."/>
            <person name="Andersen J.H."/>
            <person name="Isaksson J."/>
            <person name="Busche T."/>
            <person name="R C."/>
            <person name="Kalinowski J."/>
            <person name="Zyl L.V."/>
            <person name="Trindade M."/>
        </authorList>
    </citation>
    <scope>NUCLEOTIDE SEQUENCE [LARGE SCALE GENOMIC DNA]</scope>
    <source>
        <strain evidence="2 3">A5K-61T</strain>
    </source>
</reference>
<evidence type="ECO:0000313" key="2">
    <source>
        <dbReference type="EMBL" id="WDE10803.1"/>
    </source>
</evidence>
<protein>
    <submittedName>
        <fullName evidence="2">TlpA family protein disulfide reductase</fullName>
    </submittedName>
</protein>
<sequence>MKDDLLSKIKALPRPLLKQAGRVLGSGLLLSSFSLTAAAGQGAMPGQQAPEFALTTLAGKSLVLDQSAAAKPIYLKFWATWCSYCEEEMPHLQRVQDMYGEQLDVIAVNVGMNDSIARVNAFMEKRHLSLPVSFDSAGELVGKFHVTGTPQHILIDRNGEIVHRSALLTDELQQKILSVIKE</sequence>